<feature type="compositionally biased region" description="Basic and acidic residues" evidence="1">
    <location>
        <begin position="82"/>
        <end position="102"/>
    </location>
</feature>
<name>A0A0B1S4J7_OESDE</name>
<evidence type="ECO:0000313" key="3">
    <source>
        <dbReference type="Proteomes" id="UP000053660"/>
    </source>
</evidence>
<evidence type="ECO:0000313" key="2">
    <source>
        <dbReference type="EMBL" id="KHJ79864.1"/>
    </source>
</evidence>
<evidence type="ECO:0000256" key="1">
    <source>
        <dbReference type="SAM" id="MobiDB-lite"/>
    </source>
</evidence>
<reference evidence="2 3" key="1">
    <citation type="submission" date="2014-03" db="EMBL/GenBank/DDBJ databases">
        <title>Draft genome of the hookworm Oesophagostomum dentatum.</title>
        <authorList>
            <person name="Mitreva M."/>
        </authorList>
    </citation>
    <scope>NUCLEOTIDE SEQUENCE [LARGE SCALE GENOMIC DNA]</scope>
    <source>
        <strain evidence="2 3">OD-Hann</strain>
    </source>
</reference>
<dbReference type="EMBL" id="KN602875">
    <property type="protein sequence ID" value="KHJ79864.1"/>
    <property type="molecule type" value="Genomic_DNA"/>
</dbReference>
<feature type="region of interest" description="Disordered" evidence="1">
    <location>
        <begin position="38"/>
        <end position="102"/>
    </location>
</feature>
<dbReference type="Proteomes" id="UP000053660">
    <property type="component" value="Unassembled WGS sequence"/>
</dbReference>
<dbReference type="AlphaFoldDB" id="A0A0B1S4J7"/>
<sequence length="278" mass="29950">MSGRQAINVSDVALLMRRNHQLLDMVCKNADIDLGDYERPVTKRQRSSNKETAKSKRGSRASRPGTALGAPPQRSGTSTPRSDVDGNSRSSPFDKYRKEAIAEEKTPTVMKTVEEEDFDDDVMVVDYEQANANSDKKSCGDRQAGDGNAAINAARSDVKATASILHPSNAADVVVDDDEDDFSMLDAVVPATSTPLPVPNATTPVSKGLTLRRSARKTFTEALSASTTNMTANKAYDTQFDATNNTPKKNPHNAAAASNVRIFWVLQAATVTDVTTVL</sequence>
<organism evidence="2 3">
    <name type="scientific">Oesophagostomum dentatum</name>
    <name type="common">Nodular worm</name>
    <dbReference type="NCBI Taxonomy" id="61180"/>
    <lineage>
        <taxon>Eukaryota</taxon>
        <taxon>Metazoa</taxon>
        <taxon>Ecdysozoa</taxon>
        <taxon>Nematoda</taxon>
        <taxon>Chromadorea</taxon>
        <taxon>Rhabditida</taxon>
        <taxon>Rhabditina</taxon>
        <taxon>Rhabditomorpha</taxon>
        <taxon>Strongyloidea</taxon>
        <taxon>Strongylidae</taxon>
        <taxon>Oesophagostomum</taxon>
    </lineage>
</organism>
<proteinExistence type="predicted"/>
<keyword evidence="3" id="KW-1185">Reference proteome</keyword>
<gene>
    <name evidence="2" type="ORF">OESDEN_20476</name>
</gene>
<dbReference type="OrthoDB" id="1872155at2759"/>
<protein>
    <submittedName>
        <fullName evidence="2">Uncharacterized protein</fullName>
    </submittedName>
</protein>
<accession>A0A0B1S4J7</accession>